<evidence type="ECO:0000256" key="1">
    <source>
        <dbReference type="SAM" id="MobiDB-lite"/>
    </source>
</evidence>
<accession>A0ABR4Q6E4</accession>
<name>A0ABR4Q6E4_9CEST</name>
<proteinExistence type="predicted"/>
<sequence>MIRKFDVFNPVDVVRSLYLSTKSTWNDVSFLTIVVERQPSTLSEQSQNESDKNAESQNIDSDAAAKLVELSTRLEKVEILLDSAMHCNLKPMSANSRATVTSQTVPGPVTAAASPHYVLPTSTSKVMTTAVKASVGKRAQAVAVLPHPSPVRKIVHQTVKSTHASKNRPLVQNAIPKAIPPQNSLKRPLAIINNIRSPPGAPPPKQPILQGGASGGSEYVWRTPAPYLANFDETIESVVAGLDDPNDFTIEPPSTQTALDTTVCTTTMDFNDFVQPLPTGSLMSSVKKKKKKKKHPYLQEQLAV</sequence>
<protein>
    <submittedName>
        <fullName evidence="2">Uncharacterized protein</fullName>
    </submittedName>
</protein>
<gene>
    <name evidence="2" type="ORF">TcWFU_003241</name>
</gene>
<evidence type="ECO:0000313" key="3">
    <source>
        <dbReference type="Proteomes" id="UP001651158"/>
    </source>
</evidence>
<organism evidence="2 3">
    <name type="scientific">Taenia crassiceps</name>
    <dbReference type="NCBI Taxonomy" id="6207"/>
    <lineage>
        <taxon>Eukaryota</taxon>
        <taxon>Metazoa</taxon>
        <taxon>Spiralia</taxon>
        <taxon>Lophotrochozoa</taxon>
        <taxon>Platyhelminthes</taxon>
        <taxon>Cestoda</taxon>
        <taxon>Eucestoda</taxon>
        <taxon>Cyclophyllidea</taxon>
        <taxon>Taeniidae</taxon>
        <taxon>Taenia</taxon>
    </lineage>
</organism>
<comment type="caution">
    <text evidence="2">The sequence shown here is derived from an EMBL/GenBank/DDBJ whole genome shotgun (WGS) entry which is preliminary data.</text>
</comment>
<feature type="region of interest" description="Disordered" evidence="1">
    <location>
        <begin position="193"/>
        <end position="215"/>
    </location>
</feature>
<reference evidence="2 3" key="1">
    <citation type="journal article" date="2022" name="Front. Cell. Infect. Microbiol.">
        <title>The Genomes of Two Strains of Taenia crassiceps the Animal Model for the Study of Human Cysticercosis.</title>
        <authorList>
            <person name="Bobes R.J."/>
            <person name="Estrada K."/>
            <person name="Rios-Valencia D.G."/>
            <person name="Calderon-Gallegos A."/>
            <person name="de la Torre P."/>
            <person name="Carrero J.C."/>
            <person name="Sanchez-Flores A."/>
            <person name="Laclette J.P."/>
        </authorList>
    </citation>
    <scope>NUCLEOTIDE SEQUENCE [LARGE SCALE GENOMIC DNA]</scope>
    <source>
        <strain evidence="2">WFUcys</strain>
    </source>
</reference>
<dbReference type="EMBL" id="JAKROA010000009">
    <property type="protein sequence ID" value="KAL5105142.1"/>
    <property type="molecule type" value="Genomic_DNA"/>
</dbReference>
<evidence type="ECO:0000313" key="2">
    <source>
        <dbReference type="EMBL" id="KAL5105142.1"/>
    </source>
</evidence>
<keyword evidence="3" id="KW-1185">Reference proteome</keyword>
<feature type="region of interest" description="Disordered" evidence="1">
    <location>
        <begin position="41"/>
        <end position="60"/>
    </location>
</feature>
<dbReference type="Proteomes" id="UP001651158">
    <property type="component" value="Unassembled WGS sequence"/>
</dbReference>